<reference evidence="1 2" key="1">
    <citation type="journal article" date="2016" name="Nat. Commun.">
        <title>Thousands of microbial genomes shed light on interconnected biogeochemical processes in an aquifer system.</title>
        <authorList>
            <person name="Anantharaman K."/>
            <person name="Brown C.T."/>
            <person name="Hug L.A."/>
            <person name="Sharon I."/>
            <person name="Castelle C.J."/>
            <person name="Probst A.J."/>
            <person name="Thomas B.C."/>
            <person name="Singh A."/>
            <person name="Wilkins M.J."/>
            <person name="Karaoz U."/>
            <person name="Brodie E.L."/>
            <person name="Williams K.H."/>
            <person name="Hubbard S.S."/>
            <person name="Banfield J.F."/>
        </authorList>
    </citation>
    <scope>NUCLEOTIDE SEQUENCE [LARGE SCALE GENOMIC DNA]</scope>
</reference>
<gene>
    <name evidence="1" type="ORF">A3D26_04520</name>
</gene>
<name>A0A1G1V4B2_9BACT</name>
<dbReference type="Proteomes" id="UP000178319">
    <property type="component" value="Unassembled WGS sequence"/>
</dbReference>
<dbReference type="InterPro" id="IPR038573">
    <property type="entry name" value="BrnT_sf"/>
</dbReference>
<dbReference type="AlphaFoldDB" id="A0A1G1V4B2"/>
<evidence type="ECO:0008006" key="3">
    <source>
        <dbReference type="Google" id="ProtNLM"/>
    </source>
</evidence>
<proteinExistence type="predicted"/>
<comment type="caution">
    <text evidence="1">The sequence shown here is derived from an EMBL/GenBank/DDBJ whole genome shotgun (WGS) entry which is preliminary data.</text>
</comment>
<organism evidence="1 2">
    <name type="scientific">Candidatus Blackburnbacteria bacterium RIFCSPHIGHO2_02_FULL_44_20</name>
    <dbReference type="NCBI Taxonomy" id="1797516"/>
    <lineage>
        <taxon>Bacteria</taxon>
        <taxon>Candidatus Blackburniibacteriota</taxon>
    </lineage>
</organism>
<protein>
    <recommendedName>
        <fullName evidence="3">Toxin</fullName>
    </recommendedName>
</protein>
<dbReference type="EMBL" id="MHBZ01000039">
    <property type="protein sequence ID" value="OGY10197.1"/>
    <property type="molecule type" value="Genomic_DNA"/>
</dbReference>
<evidence type="ECO:0000313" key="1">
    <source>
        <dbReference type="EMBL" id="OGY10197.1"/>
    </source>
</evidence>
<accession>A0A1G1V4B2</accession>
<evidence type="ECO:0000313" key="2">
    <source>
        <dbReference type="Proteomes" id="UP000178319"/>
    </source>
</evidence>
<dbReference type="Gene3D" id="3.10.450.530">
    <property type="entry name" value="Ribonuclease toxin, BrnT, of type II toxin-antitoxin system"/>
    <property type="match status" value="1"/>
</dbReference>
<sequence>MLSVLRLIWDSWNVSHIARHKVTQDEVEEVCHNDPLVQEGKKNCLLVIGITKDKKVLSIILDYEDGKGVYYPVTARAASKKERKLYKQEDDKK</sequence>
<dbReference type="STRING" id="1797516.A3D26_04520"/>